<gene>
    <name evidence="5" type="ORF">ACFQHR_06100</name>
</gene>
<dbReference type="Pfam" id="PF07676">
    <property type="entry name" value="PD40"/>
    <property type="match status" value="3"/>
</dbReference>
<evidence type="ECO:0000256" key="3">
    <source>
        <dbReference type="SAM" id="SignalP"/>
    </source>
</evidence>
<comment type="caution">
    <text evidence="5">The sequence shown here is derived from an EMBL/GenBank/DDBJ whole genome shotgun (WGS) entry which is preliminary data.</text>
</comment>
<sequence>MKQPFASRSHRWKKSVFLLCALGLFSEPMMAQEVPAAKKDAPKKEEKKDLPLEAGRKIDIKTNEGSWLALDVHPDGSKLIFSMLGDLYLLPISGGKAEQLTEGMALDVQPRFSPNGKSIVFISDRDGADNVWVMDLTTKKPRQISKSKNENFQAAEWTPDGEYLVVSKGRRNLKLHLYHKDSGSGMELIKTPENLKTVEPAFGKDGRYIWFARRTGAWNYNAQLPQYQLATLDRETGETETRTARYGSAFSPTLSSDGNWLVYGTRYNNQTGLVLQNLKSGDEKWLAYPVQRDEQESIAPLGVLPAMSFMPDNKEVVASYGGKIYRIPVAGGAAKEIPFEVETQIAIGPKLDFKYPITDEKTMKVTQIRDATVSPDGKWMAFTALDRLYVSAYPNGKPKRVTNHDFTEAQPAWSPDGKSLVFVTWHEKTGGAIYKVAANGKGKPEKLTVENSVFQEPVWSPKGDKIVFIKGSAQTYRESAGPGAFASRQTINWIPAKGGASTFVTKANLGANPHFVQGDDRIYLYSSSDGLISIRWDGTDKKPYVKVKGITTFGTHADMLEEEMSHNHHLNEREPQMQASTATTVIKAPKGDKALALINNEIYVVTIPFVGGETPTISVADVASSQFPSWKLTDIGGQFPSWSADGKTVFWSIGNAFFAYNLDQAFAKKRELEALEEKKKETKPDTEAKKDSTGAKEAVKIEGYKPIETRIAIEVPRDIPQGTILLQGGRIITMNGDEVIENGDILIENNRIKAVGATGTLEAGNATVVDVNGKTITPGFIDTHAHMWPRWGVHSNQVWIYAANLAYGVTTTRDPQTATTDVLTYSDMVETGKMIGPRVYSTGPGVGYWSYNLKSLDHAKSVLKQYSEYYNTKTIKMYLVGNRQHRQWIIMAAKEQGLMPTTEGGLDFKLNLTEVLDGYPGHEHSYPVYPLYKDFVEFVSQSQIAYTPTLLVSYGGPWAENYYYATEDLANDKKLNYFTPKVELDEKSRRRPGWFMKEEHIFDKHAEFVNNLVKAGGLAGVGSHGQLQGLGFHWELWSMQAGGMSTLDALKTATILGAKSLGLDGDLGSIQNGKLADLVIMDQNPLENIRNTNTVKYVVRNGRLYDANTLDELAPTKKKAPDFDWHSAMPIGVPGIQE</sequence>
<dbReference type="RefSeq" id="WP_239693292.1">
    <property type="nucleotide sequence ID" value="NZ_JBHSYQ010000003.1"/>
</dbReference>
<feature type="compositionally biased region" description="Basic and acidic residues" evidence="2">
    <location>
        <begin position="36"/>
        <end position="52"/>
    </location>
</feature>
<feature type="signal peptide" evidence="3">
    <location>
        <begin position="1"/>
        <end position="31"/>
    </location>
</feature>
<dbReference type="PANTHER" id="PTHR36842:SF1">
    <property type="entry name" value="PROTEIN TOLB"/>
    <property type="match status" value="1"/>
</dbReference>
<dbReference type="EMBL" id="JBHSYQ010000003">
    <property type="protein sequence ID" value="MFC6997188.1"/>
    <property type="molecule type" value="Genomic_DNA"/>
</dbReference>
<evidence type="ECO:0000256" key="2">
    <source>
        <dbReference type="SAM" id="MobiDB-lite"/>
    </source>
</evidence>
<feature type="region of interest" description="Disordered" evidence="2">
    <location>
        <begin position="33"/>
        <end position="52"/>
    </location>
</feature>
<proteinExistence type="inferred from homology"/>
<reference evidence="6" key="1">
    <citation type="journal article" date="2019" name="Int. J. Syst. Evol. Microbiol.">
        <title>The Global Catalogue of Microorganisms (GCM) 10K type strain sequencing project: providing services to taxonomists for standard genome sequencing and annotation.</title>
        <authorList>
            <consortium name="The Broad Institute Genomics Platform"/>
            <consortium name="The Broad Institute Genome Sequencing Center for Infectious Disease"/>
            <person name="Wu L."/>
            <person name="Ma J."/>
        </authorList>
    </citation>
    <scope>NUCLEOTIDE SEQUENCE [LARGE SCALE GENOMIC DNA]</scope>
    <source>
        <strain evidence="6">CGMCC 4.7393</strain>
    </source>
</reference>
<dbReference type="SUPFAM" id="SSF51338">
    <property type="entry name" value="Composite domain of metallo-dependent hydrolases"/>
    <property type="match status" value="1"/>
</dbReference>
<dbReference type="InterPro" id="IPR011659">
    <property type="entry name" value="WD40"/>
</dbReference>
<dbReference type="InterPro" id="IPR011059">
    <property type="entry name" value="Metal-dep_hydrolase_composite"/>
</dbReference>
<dbReference type="SUPFAM" id="SSF82171">
    <property type="entry name" value="DPP6 N-terminal domain-like"/>
    <property type="match status" value="1"/>
</dbReference>
<name>A0ABW2DKT2_9BACT</name>
<dbReference type="Proteomes" id="UP001596405">
    <property type="component" value="Unassembled WGS sequence"/>
</dbReference>
<comment type="similarity">
    <text evidence="1">Belongs to the TolB family.</text>
</comment>
<feature type="domain" description="Amidohydrolase-related" evidence="4">
    <location>
        <begin position="775"/>
        <end position="1104"/>
    </location>
</feature>
<feature type="chain" id="PRO_5047343687" evidence="3">
    <location>
        <begin position="32"/>
        <end position="1138"/>
    </location>
</feature>
<dbReference type="Gene3D" id="2.120.10.30">
    <property type="entry name" value="TolB, C-terminal domain"/>
    <property type="match status" value="3"/>
</dbReference>
<dbReference type="InterPro" id="IPR011042">
    <property type="entry name" value="6-blade_b-propeller_TolB-like"/>
</dbReference>
<dbReference type="InterPro" id="IPR032466">
    <property type="entry name" value="Metal_Hydrolase"/>
</dbReference>
<dbReference type="Gene3D" id="2.30.40.10">
    <property type="entry name" value="Urease, subunit C, domain 1"/>
    <property type="match status" value="2"/>
</dbReference>
<keyword evidence="3" id="KW-0732">Signal</keyword>
<dbReference type="Pfam" id="PF01979">
    <property type="entry name" value="Amidohydro_1"/>
    <property type="match status" value="1"/>
</dbReference>
<keyword evidence="6" id="KW-1185">Reference proteome</keyword>
<evidence type="ECO:0000313" key="6">
    <source>
        <dbReference type="Proteomes" id="UP001596405"/>
    </source>
</evidence>
<dbReference type="SUPFAM" id="SSF51556">
    <property type="entry name" value="Metallo-dependent hydrolases"/>
    <property type="match status" value="1"/>
</dbReference>
<evidence type="ECO:0000313" key="5">
    <source>
        <dbReference type="EMBL" id="MFC6997188.1"/>
    </source>
</evidence>
<evidence type="ECO:0000259" key="4">
    <source>
        <dbReference type="Pfam" id="PF01979"/>
    </source>
</evidence>
<dbReference type="Gene3D" id="3.20.20.140">
    <property type="entry name" value="Metal-dependent hydrolases"/>
    <property type="match status" value="1"/>
</dbReference>
<accession>A0ABW2DKT2</accession>
<dbReference type="InterPro" id="IPR006680">
    <property type="entry name" value="Amidohydro-rel"/>
</dbReference>
<protein>
    <submittedName>
        <fullName evidence="5">Amidohydrolase family protein</fullName>
    </submittedName>
</protein>
<dbReference type="Pfam" id="PF26549">
    <property type="entry name" value="Tricorn_N"/>
    <property type="match status" value="1"/>
</dbReference>
<dbReference type="PANTHER" id="PTHR36842">
    <property type="entry name" value="PROTEIN TOLB HOMOLOG"/>
    <property type="match status" value="1"/>
</dbReference>
<evidence type="ECO:0000256" key="1">
    <source>
        <dbReference type="ARBA" id="ARBA00009820"/>
    </source>
</evidence>
<organism evidence="5 6">
    <name type="scientific">Rufibacter roseus</name>
    <dbReference type="NCBI Taxonomy" id="1567108"/>
    <lineage>
        <taxon>Bacteria</taxon>
        <taxon>Pseudomonadati</taxon>
        <taxon>Bacteroidota</taxon>
        <taxon>Cytophagia</taxon>
        <taxon>Cytophagales</taxon>
        <taxon>Hymenobacteraceae</taxon>
        <taxon>Rufibacter</taxon>
    </lineage>
</organism>